<feature type="region of interest" description="Disordered" evidence="1">
    <location>
        <begin position="1"/>
        <end position="23"/>
    </location>
</feature>
<keyword evidence="3" id="KW-1185">Reference proteome</keyword>
<gene>
    <name evidence="2" type="ORF">L0664_15870</name>
</gene>
<dbReference type="EMBL" id="JAKGAQ010000004">
    <property type="protein sequence ID" value="MCF2872554.1"/>
    <property type="molecule type" value="Genomic_DNA"/>
</dbReference>
<name>A0ABS9CZD4_9RHOB</name>
<evidence type="ECO:0000256" key="1">
    <source>
        <dbReference type="SAM" id="MobiDB-lite"/>
    </source>
</evidence>
<reference evidence="2 3" key="1">
    <citation type="submission" date="2022-01" db="EMBL/GenBank/DDBJ databases">
        <title>Octadecabacter sp. nov., isolated from a marine alga.</title>
        <authorList>
            <person name="Jin M.S."/>
            <person name="Kim H.M."/>
            <person name="Han D.M."/>
            <person name="Jung J.J."/>
            <person name="Jeon C.O."/>
        </authorList>
    </citation>
    <scope>NUCLEOTIDE SEQUENCE [LARGE SCALE GENOMIC DNA]</scope>
    <source>
        <strain evidence="2 3">G9-8</strain>
    </source>
</reference>
<dbReference type="Proteomes" id="UP001200557">
    <property type="component" value="Unassembled WGS sequence"/>
</dbReference>
<proteinExistence type="predicted"/>
<evidence type="ECO:0000313" key="3">
    <source>
        <dbReference type="Proteomes" id="UP001200557"/>
    </source>
</evidence>
<accession>A0ABS9CZD4</accession>
<comment type="caution">
    <text evidence="2">The sequence shown here is derived from an EMBL/GenBank/DDBJ whole genome shotgun (WGS) entry which is preliminary data.</text>
</comment>
<evidence type="ECO:0000313" key="2">
    <source>
        <dbReference type="EMBL" id="MCF2872554.1"/>
    </source>
</evidence>
<protein>
    <submittedName>
        <fullName evidence="2">Uncharacterized protein</fullName>
    </submittedName>
</protein>
<sequence>MSGSGTPGGRTLASIVGGGGRNGPKRITRTGLALVHENEIVYPAAGSAAQAVAAIGDAKGAVQVYFPVQIEIRDVSARETSAPADTTEDILLQAAAAIDP</sequence>
<organism evidence="2 3">
    <name type="scientific">Octadecabacter dasysiphoniae</name>
    <dbReference type="NCBI Taxonomy" id="2909341"/>
    <lineage>
        <taxon>Bacteria</taxon>
        <taxon>Pseudomonadati</taxon>
        <taxon>Pseudomonadota</taxon>
        <taxon>Alphaproteobacteria</taxon>
        <taxon>Rhodobacterales</taxon>
        <taxon>Roseobacteraceae</taxon>
        <taxon>Octadecabacter</taxon>
    </lineage>
</organism>
<dbReference type="RefSeq" id="WP_235226877.1">
    <property type="nucleotide sequence ID" value="NZ_JAKGAQ010000004.1"/>
</dbReference>